<sequence>MARVGVLARLDLKWHRQNTSVIAVFHGDLDSGVDVALETIHRRPDMLLDVEQLAHAHVDLLPVTV</sequence>
<protein>
    <submittedName>
        <fullName evidence="1">Uncharacterized protein</fullName>
    </submittedName>
</protein>
<name>A0A0G4LGB7_VERLO</name>
<gene>
    <name evidence="1" type="ORF">BN1708_003412</name>
</gene>
<keyword evidence="2" id="KW-1185">Reference proteome</keyword>
<dbReference type="Proteomes" id="UP000044602">
    <property type="component" value="Unassembled WGS sequence"/>
</dbReference>
<organism evidence="1 2">
    <name type="scientific">Verticillium longisporum</name>
    <name type="common">Verticillium dahliae var. longisporum</name>
    <dbReference type="NCBI Taxonomy" id="100787"/>
    <lineage>
        <taxon>Eukaryota</taxon>
        <taxon>Fungi</taxon>
        <taxon>Dikarya</taxon>
        <taxon>Ascomycota</taxon>
        <taxon>Pezizomycotina</taxon>
        <taxon>Sordariomycetes</taxon>
        <taxon>Hypocreomycetidae</taxon>
        <taxon>Glomerellales</taxon>
        <taxon>Plectosphaerellaceae</taxon>
        <taxon>Verticillium</taxon>
    </lineage>
</organism>
<dbReference type="AlphaFoldDB" id="A0A0G4LGB7"/>
<dbReference type="EMBL" id="CVQH01012224">
    <property type="protein sequence ID" value="CRK21073.1"/>
    <property type="molecule type" value="Genomic_DNA"/>
</dbReference>
<accession>A0A0G4LGB7</accession>
<evidence type="ECO:0000313" key="1">
    <source>
        <dbReference type="EMBL" id="CRK21073.1"/>
    </source>
</evidence>
<evidence type="ECO:0000313" key="2">
    <source>
        <dbReference type="Proteomes" id="UP000044602"/>
    </source>
</evidence>
<proteinExistence type="predicted"/>
<reference evidence="2" key="1">
    <citation type="submission" date="2015-05" db="EMBL/GenBank/DDBJ databases">
        <authorList>
            <person name="Fogelqvist Johan"/>
        </authorList>
    </citation>
    <scope>NUCLEOTIDE SEQUENCE [LARGE SCALE GENOMIC DNA]</scope>
</reference>